<evidence type="ECO:0000256" key="1">
    <source>
        <dbReference type="ARBA" id="ARBA00022490"/>
    </source>
</evidence>
<dbReference type="Pfam" id="PF02634">
    <property type="entry name" value="FdhD-NarQ"/>
    <property type="match status" value="1"/>
</dbReference>
<keyword evidence="5" id="KW-1185">Reference proteome</keyword>
<gene>
    <name evidence="3" type="primary">fdhD</name>
    <name evidence="4" type="ORF">LX12_000077</name>
</gene>
<proteinExistence type="inferred from homology"/>
<feature type="active site" description="Cysteine persulfide intermediate" evidence="3">
    <location>
        <position position="111"/>
    </location>
</feature>
<evidence type="ECO:0000313" key="4">
    <source>
        <dbReference type="EMBL" id="MCP2158913.1"/>
    </source>
</evidence>
<dbReference type="RefSeq" id="WP_253652543.1">
    <property type="nucleotide sequence ID" value="NZ_BAAAOE010000004.1"/>
</dbReference>
<comment type="caution">
    <text evidence="4">The sequence shown here is derived from an EMBL/GenBank/DDBJ whole genome shotgun (WGS) entry which is preliminary data.</text>
</comment>
<reference evidence="4 5" key="1">
    <citation type="submission" date="2022-06" db="EMBL/GenBank/DDBJ databases">
        <title>Genomic Encyclopedia of Archaeal and Bacterial Type Strains, Phase II (KMG-II): from individual species to whole genera.</title>
        <authorList>
            <person name="Goeker M."/>
        </authorList>
    </citation>
    <scope>NUCLEOTIDE SEQUENCE [LARGE SCALE GENOMIC DNA]</scope>
    <source>
        <strain evidence="4 5">DSM 45037</strain>
    </source>
</reference>
<evidence type="ECO:0000256" key="2">
    <source>
        <dbReference type="ARBA" id="ARBA00023150"/>
    </source>
</evidence>
<evidence type="ECO:0000313" key="5">
    <source>
        <dbReference type="Proteomes" id="UP001205740"/>
    </source>
</evidence>
<dbReference type="NCBIfam" id="TIGR00129">
    <property type="entry name" value="fdhD_narQ"/>
    <property type="match status" value="1"/>
</dbReference>
<keyword evidence="2 3" id="KW-0501">Molybdenum cofactor biosynthesis</keyword>
<accession>A0ABT1GXC1</accession>
<dbReference type="Gene3D" id="3.10.20.10">
    <property type="match status" value="1"/>
</dbReference>
<dbReference type="PANTHER" id="PTHR30592:SF1">
    <property type="entry name" value="SULFUR CARRIER PROTEIN FDHD"/>
    <property type="match status" value="1"/>
</dbReference>
<dbReference type="PANTHER" id="PTHR30592">
    <property type="entry name" value="FORMATE DEHYDROGENASE"/>
    <property type="match status" value="1"/>
</dbReference>
<dbReference type="HAMAP" id="MF_00187">
    <property type="entry name" value="FdhD"/>
    <property type="match status" value="1"/>
</dbReference>
<dbReference type="InterPro" id="IPR016193">
    <property type="entry name" value="Cytidine_deaminase-like"/>
</dbReference>
<dbReference type="Gene3D" id="3.40.140.10">
    <property type="entry name" value="Cytidine Deaminase, domain 2"/>
    <property type="match status" value="1"/>
</dbReference>
<comment type="similarity">
    <text evidence="3">Belongs to the FdhD family.</text>
</comment>
<comment type="caution">
    <text evidence="3">Lacks conserved residue(s) required for the propagation of feature annotation.</text>
</comment>
<dbReference type="NCBIfam" id="NF001943">
    <property type="entry name" value="PRK00724.1-2"/>
    <property type="match status" value="1"/>
</dbReference>
<name>A0ABT1GXC1_9NOCA</name>
<evidence type="ECO:0000256" key="3">
    <source>
        <dbReference type="HAMAP-Rule" id="MF_00187"/>
    </source>
</evidence>
<keyword evidence="1 3" id="KW-0963">Cytoplasm</keyword>
<comment type="subcellular location">
    <subcellularLocation>
        <location evidence="3">Cytoplasm</location>
    </subcellularLocation>
</comment>
<sequence>MGRVTTRARVRRIRPTGESTRADTLAVEEPLEMRVGGTPLTVTMRTPGSDVDLVHGFLLAEGIITGPDEISSVRYCDGVDEQGRNTYNVLDVATVPPREVTPRSFATTSACGVCGTSEIDRIRTTIPWDLTADGCRVGIDVLAALPDALRAAQATFATTGGIHGAALFRTDGTLLVAREDVGRHNAVDKVIGWAVRENLLPLRDTVLMVSSRVSFELVQKAGMAGVPIIAAVSAPSSLAVSLGQELGMTVVGFLRGESMNVYAGGDRVV</sequence>
<comment type="function">
    <text evidence="3">Required for formate dehydrogenase (FDH) activity. Acts as a sulfur carrier protein that transfers sulfur from IscS to the molybdenum cofactor prior to its insertion into FDH.</text>
</comment>
<dbReference type="Proteomes" id="UP001205740">
    <property type="component" value="Unassembled WGS sequence"/>
</dbReference>
<dbReference type="SUPFAM" id="SSF53927">
    <property type="entry name" value="Cytidine deaminase-like"/>
    <property type="match status" value="1"/>
</dbReference>
<dbReference type="EMBL" id="JAMTCG010000001">
    <property type="protein sequence ID" value="MCP2158913.1"/>
    <property type="molecule type" value="Genomic_DNA"/>
</dbReference>
<protein>
    <recommendedName>
        <fullName evidence="3">Sulfur carrier protein FdhD</fullName>
    </recommendedName>
</protein>
<organism evidence="4 5">
    <name type="scientific">Williamsia serinedens</name>
    <dbReference type="NCBI Taxonomy" id="391736"/>
    <lineage>
        <taxon>Bacteria</taxon>
        <taxon>Bacillati</taxon>
        <taxon>Actinomycetota</taxon>
        <taxon>Actinomycetes</taxon>
        <taxon>Mycobacteriales</taxon>
        <taxon>Nocardiaceae</taxon>
        <taxon>Williamsia</taxon>
    </lineage>
</organism>
<dbReference type="PIRSF" id="PIRSF015626">
    <property type="entry name" value="FdhD"/>
    <property type="match status" value="1"/>
</dbReference>
<dbReference type="InterPro" id="IPR003786">
    <property type="entry name" value="FdhD"/>
</dbReference>